<dbReference type="InterPro" id="IPR045851">
    <property type="entry name" value="AMP-bd_C_sf"/>
</dbReference>
<dbReference type="Gene3D" id="3.30.300.30">
    <property type="match status" value="1"/>
</dbReference>
<sequence>MAAYCRDRLAHYKIPRRLRIMDSFPMTVSGKVRKVGLRESYRDQGGRPVTVRAACTRAAGGRGRARPPRV</sequence>
<comment type="caution">
    <text evidence="1">The sequence shown here is derived from an EMBL/GenBank/DDBJ whole genome shotgun (WGS) entry which is preliminary data.</text>
</comment>
<evidence type="ECO:0000313" key="2">
    <source>
        <dbReference type="Proteomes" id="UP000599437"/>
    </source>
</evidence>
<accession>A0ABQ3DMU8</accession>
<dbReference type="EMBL" id="BMVO01000005">
    <property type="protein sequence ID" value="GHA99943.1"/>
    <property type="molecule type" value="Genomic_DNA"/>
</dbReference>
<gene>
    <name evidence="1" type="ORF">GCM10010346_23490</name>
</gene>
<name>A0ABQ3DMU8_9ACTN</name>
<organism evidence="1 2">
    <name type="scientific">Streptomyces chryseus</name>
    <dbReference type="NCBI Taxonomy" id="68186"/>
    <lineage>
        <taxon>Bacteria</taxon>
        <taxon>Bacillati</taxon>
        <taxon>Actinomycetota</taxon>
        <taxon>Actinomycetes</taxon>
        <taxon>Kitasatosporales</taxon>
        <taxon>Streptomycetaceae</taxon>
        <taxon>Streptomyces</taxon>
    </lineage>
</organism>
<evidence type="ECO:0008006" key="3">
    <source>
        <dbReference type="Google" id="ProtNLM"/>
    </source>
</evidence>
<protein>
    <recommendedName>
        <fullName evidence="3">AMP-binding enzyme C-terminal domain-containing protein</fullName>
    </recommendedName>
</protein>
<reference evidence="2" key="1">
    <citation type="journal article" date="2019" name="Int. J. Syst. Evol. Microbiol.">
        <title>The Global Catalogue of Microorganisms (GCM) 10K type strain sequencing project: providing services to taxonomists for standard genome sequencing and annotation.</title>
        <authorList>
            <consortium name="The Broad Institute Genomics Platform"/>
            <consortium name="The Broad Institute Genome Sequencing Center for Infectious Disease"/>
            <person name="Wu L."/>
            <person name="Ma J."/>
        </authorList>
    </citation>
    <scope>NUCLEOTIDE SEQUENCE [LARGE SCALE GENOMIC DNA]</scope>
    <source>
        <strain evidence="2">JCM 4737</strain>
    </source>
</reference>
<evidence type="ECO:0000313" key="1">
    <source>
        <dbReference type="EMBL" id="GHA99943.1"/>
    </source>
</evidence>
<proteinExistence type="predicted"/>
<dbReference type="SUPFAM" id="SSF56801">
    <property type="entry name" value="Acetyl-CoA synthetase-like"/>
    <property type="match status" value="1"/>
</dbReference>
<keyword evidence="2" id="KW-1185">Reference proteome</keyword>
<dbReference type="Proteomes" id="UP000599437">
    <property type="component" value="Unassembled WGS sequence"/>
</dbReference>